<accession>A0ABM8H5H7</accession>
<dbReference type="Proteomes" id="UP001321477">
    <property type="component" value="Chromosome"/>
</dbReference>
<name>A0ABM8H5H7_9MICO</name>
<evidence type="ECO:0000313" key="3">
    <source>
        <dbReference type="Proteomes" id="UP001321477"/>
    </source>
</evidence>
<sequence length="667" mass="72272">MAVPGAGDGSAPRVLRTVDERVPEEAFRTLEDAHERGARPRVLGPAPVRLRRQERGHVPLRGPHGQCGPDEGLDHRAVALPVGLPGGDDGDRARPDEQHDETGCGPEQPPKPTILPSLPMRSRGELVPFRRGEGGRAVEERGLHLGQVARRGIPPLDRRLQACPAVQVVVGPPGRIPRVGRGRDGRERSRALLVLLEPRVQSRPCARQRLVGDLDRVGLRADQPCAGQPGEHVVAGGIRPEGFGRDPAPHGAAVRSQGDQTQEDRAAHRTLVVVERLVEPVRRLGDGTRDAPGGLVAGDRERRPLATQPGLHQGVRQMGEGARLVCRIPQQQFDQPGLEAQPRTSGRLLDRLAKRTRRHRAHDLDLIGHERREVRVRGARIQEVRADDDHDGPGLGRLGDRRRGVVDVGLTGVEDLLELIDHDDIGAASTADGVAHAHSQVAPRDQEGDPVAAPSQRRDDPRAHERRLAAARGSRHREGSRARETSERRADLGGATEEVVLVVDAERREPAVRARVARSRRHRSGGERRVVPEDGDLDRPQLITRLGAELGVEPLLGRTDRRQGVRLPSAAIQRGREQGPAAFAQRRIADESLRVADGCGVLPEPEPGLQPHLLEAHPHLSEPLGLDDGRGPVGQVGVRRAAPQHERPVGGIDRACGVAVREVVPGG</sequence>
<dbReference type="EMBL" id="AP027734">
    <property type="protein sequence ID" value="BDZ56055.1"/>
    <property type="molecule type" value="Genomic_DNA"/>
</dbReference>
<feature type="compositionally biased region" description="Basic and acidic residues" evidence="1">
    <location>
        <begin position="476"/>
        <end position="491"/>
    </location>
</feature>
<feature type="compositionally biased region" description="Basic and acidic residues" evidence="1">
    <location>
        <begin position="456"/>
        <end position="468"/>
    </location>
</feature>
<feature type="region of interest" description="Disordered" evidence="1">
    <location>
        <begin position="284"/>
        <end position="303"/>
    </location>
</feature>
<gene>
    <name evidence="2" type="ORF">GCM10025870_31280</name>
</gene>
<organism evidence="2 3">
    <name type="scientific">Agromyces marinus</name>
    <dbReference type="NCBI Taxonomy" id="1389020"/>
    <lineage>
        <taxon>Bacteria</taxon>
        <taxon>Bacillati</taxon>
        <taxon>Actinomycetota</taxon>
        <taxon>Actinomycetes</taxon>
        <taxon>Micrococcales</taxon>
        <taxon>Microbacteriaceae</taxon>
        <taxon>Agromyces</taxon>
    </lineage>
</organism>
<keyword evidence="3" id="KW-1185">Reference proteome</keyword>
<protein>
    <submittedName>
        <fullName evidence="2">Uncharacterized protein</fullName>
    </submittedName>
</protein>
<evidence type="ECO:0000313" key="2">
    <source>
        <dbReference type="EMBL" id="BDZ56055.1"/>
    </source>
</evidence>
<feature type="region of interest" description="Disordered" evidence="1">
    <location>
        <begin position="431"/>
        <end position="491"/>
    </location>
</feature>
<evidence type="ECO:0000256" key="1">
    <source>
        <dbReference type="SAM" id="MobiDB-lite"/>
    </source>
</evidence>
<feature type="compositionally biased region" description="Basic and acidic residues" evidence="1">
    <location>
        <begin position="89"/>
        <end position="102"/>
    </location>
</feature>
<proteinExistence type="predicted"/>
<feature type="region of interest" description="Disordered" evidence="1">
    <location>
        <begin position="30"/>
        <end position="122"/>
    </location>
</feature>
<reference evidence="3" key="1">
    <citation type="journal article" date="2019" name="Int. J. Syst. Evol. Microbiol.">
        <title>The Global Catalogue of Microorganisms (GCM) 10K type strain sequencing project: providing services to taxonomists for standard genome sequencing and annotation.</title>
        <authorList>
            <consortium name="The Broad Institute Genomics Platform"/>
            <consortium name="The Broad Institute Genome Sequencing Center for Infectious Disease"/>
            <person name="Wu L."/>
            <person name="Ma J."/>
        </authorList>
    </citation>
    <scope>NUCLEOTIDE SEQUENCE [LARGE SCALE GENOMIC DNA]</scope>
    <source>
        <strain evidence="3">NBRC 109019</strain>
    </source>
</reference>